<dbReference type="InterPro" id="IPR005119">
    <property type="entry name" value="LysR_subst-bd"/>
</dbReference>
<dbReference type="InterPro" id="IPR036390">
    <property type="entry name" value="WH_DNA-bd_sf"/>
</dbReference>
<evidence type="ECO:0000256" key="3">
    <source>
        <dbReference type="ARBA" id="ARBA00023125"/>
    </source>
</evidence>
<dbReference type="GO" id="GO:0003700">
    <property type="term" value="F:DNA-binding transcription factor activity"/>
    <property type="evidence" value="ECO:0007669"/>
    <property type="project" value="InterPro"/>
</dbReference>
<proteinExistence type="inferred from homology"/>
<dbReference type="SUPFAM" id="SSF53850">
    <property type="entry name" value="Periplasmic binding protein-like II"/>
    <property type="match status" value="1"/>
</dbReference>
<dbReference type="GO" id="GO:0043565">
    <property type="term" value="F:sequence-specific DNA binding"/>
    <property type="evidence" value="ECO:0007669"/>
    <property type="project" value="TreeGrafter"/>
</dbReference>
<dbReference type="InterPro" id="IPR036388">
    <property type="entry name" value="WH-like_DNA-bd_sf"/>
</dbReference>
<keyword evidence="4" id="KW-0804">Transcription</keyword>
<evidence type="ECO:0000313" key="6">
    <source>
        <dbReference type="EMBL" id="XBO69909.1"/>
    </source>
</evidence>
<protein>
    <submittedName>
        <fullName evidence="6">LysR family transcriptional regulator</fullName>
    </submittedName>
</protein>
<dbReference type="SUPFAM" id="SSF46785">
    <property type="entry name" value="Winged helix' DNA-binding domain"/>
    <property type="match status" value="1"/>
</dbReference>
<dbReference type="PROSITE" id="PS50931">
    <property type="entry name" value="HTH_LYSR"/>
    <property type="match status" value="1"/>
</dbReference>
<comment type="similarity">
    <text evidence="1">Belongs to the LysR transcriptional regulatory family.</text>
</comment>
<name>A0AAU7KEU4_9GAMM</name>
<dbReference type="AlphaFoldDB" id="A0AAU7KEU4"/>
<dbReference type="InterPro" id="IPR058163">
    <property type="entry name" value="LysR-type_TF_proteobact-type"/>
</dbReference>
<sequence>MTSHNQDVPLPSLRALRAFEALGRHGSVSRAAASLHLTHGAVSRQIKLLEDQLGVALVEKEGRGLRLTDAGRELADAAGFHLGALARVCAEVARTSVQSPFVLSCPGSFLARWFIPRLARLKQALPQLELHLTAGEEGVATLSGVDGVLRFQRLPEGEPPGEVTRILGQERIGPVLSRELELHRPGGATASPPDPRVLLGQALLHTRSRPSAWGDWSRRQGIAPERLTMGQGFEHLNYLLEATLVGLGVGIAPDYLVEEDVRAGRLVAPWGFVATDACLVLELAAGPRGARHPLANDLADWLAAELAEAPALG</sequence>
<keyword evidence="3" id="KW-0238">DNA-binding</keyword>
<reference evidence="6" key="1">
    <citation type="submission" date="2022-06" db="EMBL/GenBank/DDBJ databases">
        <title>A novel DMS-producing enzyme.</title>
        <authorList>
            <person name="Zhang Y."/>
        </authorList>
    </citation>
    <scope>NUCLEOTIDE SEQUENCE</scope>
    <source>
        <strain evidence="6">RT37</strain>
    </source>
</reference>
<accession>A0AAU7KEU4</accession>
<organism evidence="6">
    <name type="scientific">Halomonas sp. RT37</name>
    <dbReference type="NCBI Taxonomy" id="2950872"/>
    <lineage>
        <taxon>Bacteria</taxon>
        <taxon>Pseudomonadati</taxon>
        <taxon>Pseudomonadota</taxon>
        <taxon>Gammaproteobacteria</taxon>
        <taxon>Oceanospirillales</taxon>
        <taxon>Halomonadaceae</taxon>
        <taxon>Halomonas</taxon>
    </lineage>
</organism>
<dbReference type="GO" id="GO:0006351">
    <property type="term" value="P:DNA-templated transcription"/>
    <property type="evidence" value="ECO:0007669"/>
    <property type="project" value="TreeGrafter"/>
</dbReference>
<dbReference type="PANTHER" id="PTHR30537:SF74">
    <property type="entry name" value="HTH-TYPE TRANSCRIPTIONAL REGULATOR TRPI"/>
    <property type="match status" value="1"/>
</dbReference>
<evidence type="ECO:0000256" key="2">
    <source>
        <dbReference type="ARBA" id="ARBA00023015"/>
    </source>
</evidence>
<dbReference type="Gene3D" id="1.10.10.10">
    <property type="entry name" value="Winged helix-like DNA-binding domain superfamily/Winged helix DNA-binding domain"/>
    <property type="match status" value="1"/>
</dbReference>
<dbReference type="EMBL" id="CP098827">
    <property type="protein sequence ID" value="XBO69909.1"/>
    <property type="molecule type" value="Genomic_DNA"/>
</dbReference>
<dbReference type="Pfam" id="PF03466">
    <property type="entry name" value="LysR_substrate"/>
    <property type="match status" value="1"/>
</dbReference>
<dbReference type="Gene3D" id="3.40.190.10">
    <property type="entry name" value="Periplasmic binding protein-like II"/>
    <property type="match status" value="2"/>
</dbReference>
<keyword evidence="2" id="KW-0805">Transcription regulation</keyword>
<feature type="domain" description="HTH lysR-type" evidence="5">
    <location>
        <begin position="11"/>
        <end position="68"/>
    </location>
</feature>
<evidence type="ECO:0000256" key="4">
    <source>
        <dbReference type="ARBA" id="ARBA00023163"/>
    </source>
</evidence>
<evidence type="ECO:0000259" key="5">
    <source>
        <dbReference type="PROSITE" id="PS50931"/>
    </source>
</evidence>
<dbReference type="PANTHER" id="PTHR30537">
    <property type="entry name" value="HTH-TYPE TRANSCRIPTIONAL REGULATOR"/>
    <property type="match status" value="1"/>
</dbReference>
<dbReference type="RefSeq" id="WP_348826859.1">
    <property type="nucleotide sequence ID" value="NZ_CP098827.1"/>
</dbReference>
<dbReference type="Pfam" id="PF00126">
    <property type="entry name" value="HTH_1"/>
    <property type="match status" value="1"/>
</dbReference>
<dbReference type="PRINTS" id="PR00039">
    <property type="entry name" value="HTHLYSR"/>
</dbReference>
<dbReference type="InterPro" id="IPR000847">
    <property type="entry name" value="LysR_HTH_N"/>
</dbReference>
<evidence type="ECO:0000256" key="1">
    <source>
        <dbReference type="ARBA" id="ARBA00009437"/>
    </source>
</evidence>
<gene>
    <name evidence="6" type="ORF">NFG58_14955</name>
</gene>